<dbReference type="Gene3D" id="3.40.50.720">
    <property type="entry name" value="NAD(P)-binding Rossmann-like Domain"/>
    <property type="match status" value="1"/>
</dbReference>
<dbReference type="Pfam" id="PF13561">
    <property type="entry name" value="adh_short_C2"/>
    <property type="match status" value="1"/>
</dbReference>
<gene>
    <name evidence="2" type="ORF">EXY23_01860</name>
</gene>
<dbReference type="SUPFAM" id="SSF51735">
    <property type="entry name" value="NAD(P)-binding Rossmann-fold domains"/>
    <property type="match status" value="1"/>
</dbReference>
<comment type="similarity">
    <text evidence="1">Belongs to the short-chain dehydrogenases/reductases (SDR) family.</text>
</comment>
<dbReference type="EMBL" id="SKBM01000001">
    <property type="protein sequence ID" value="TCZ66876.1"/>
    <property type="molecule type" value="Genomic_DNA"/>
</dbReference>
<dbReference type="GO" id="GO:0016616">
    <property type="term" value="F:oxidoreductase activity, acting on the CH-OH group of donors, NAD or NADP as acceptor"/>
    <property type="evidence" value="ECO:0007669"/>
    <property type="project" value="TreeGrafter"/>
</dbReference>
<dbReference type="Proteomes" id="UP000295023">
    <property type="component" value="Unassembled WGS sequence"/>
</dbReference>
<dbReference type="PANTHER" id="PTHR42760:SF135">
    <property type="entry name" value="BLL7886 PROTEIN"/>
    <property type="match status" value="1"/>
</dbReference>
<comment type="caution">
    <text evidence="2">The sequence shown here is derived from an EMBL/GenBank/DDBJ whole genome shotgun (WGS) entry which is preliminary data.</text>
</comment>
<evidence type="ECO:0000313" key="2">
    <source>
        <dbReference type="EMBL" id="TCZ66876.1"/>
    </source>
</evidence>
<dbReference type="PRINTS" id="PR00081">
    <property type="entry name" value="GDHRDH"/>
</dbReference>
<reference evidence="2 3" key="1">
    <citation type="submission" date="2019-03" db="EMBL/GenBank/DDBJ databases">
        <title>Paracraurococcus aquatilis NE82 genome sequence.</title>
        <authorList>
            <person name="Zhao Y."/>
            <person name="Du Z."/>
        </authorList>
    </citation>
    <scope>NUCLEOTIDE SEQUENCE [LARGE SCALE GENOMIC DNA]</scope>
    <source>
        <strain evidence="2 3">NE82</strain>
    </source>
</reference>
<dbReference type="OrthoDB" id="517007at2"/>
<dbReference type="GO" id="GO:0030497">
    <property type="term" value="P:fatty acid elongation"/>
    <property type="evidence" value="ECO:0007669"/>
    <property type="project" value="TreeGrafter"/>
</dbReference>
<dbReference type="InterPro" id="IPR036291">
    <property type="entry name" value="NAD(P)-bd_dom_sf"/>
</dbReference>
<dbReference type="FunFam" id="3.40.50.720:FF:000084">
    <property type="entry name" value="Short-chain dehydrogenase reductase"/>
    <property type="match status" value="1"/>
</dbReference>
<organism evidence="2 3">
    <name type="scientific">Roseicella aquatilis</name>
    <dbReference type="NCBI Taxonomy" id="2527868"/>
    <lineage>
        <taxon>Bacteria</taxon>
        <taxon>Pseudomonadati</taxon>
        <taxon>Pseudomonadota</taxon>
        <taxon>Alphaproteobacteria</taxon>
        <taxon>Acetobacterales</taxon>
        <taxon>Roseomonadaceae</taxon>
        <taxon>Roseicella</taxon>
    </lineage>
</organism>
<dbReference type="PANTHER" id="PTHR42760">
    <property type="entry name" value="SHORT-CHAIN DEHYDROGENASES/REDUCTASES FAMILY MEMBER"/>
    <property type="match status" value="1"/>
</dbReference>
<dbReference type="InterPro" id="IPR002347">
    <property type="entry name" value="SDR_fam"/>
</dbReference>
<sequence length="258" mass="26346">MAETLLPGDTALVTGGAHGIGRAIAAALAAEGARVVLADIQAEQGEAAAADLRTAGRDARFLAADLAAPGGAEALFAAARAALGRISLLVHCASPRRQEGETALAVSAEAWRRMVAVNLEAGFTLGQLAGRHMRDTAAARPRGRILYVTSLHADSPRNLPHYSASKAGLTMVMKELARALGPHGIRVNAIAPGAIAGGGFQANPELAAKIALGRLGRPEDVARAALALLSDRFSAYVTGTTLVVDGGIALHNWIAPAP</sequence>
<proteinExistence type="inferred from homology"/>
<evidence type="ECO:0000313" key="3">
    <source>
        <dbReference type="Proteomes" id="UP000295023"/>
    </source>
</evidence>
<dbReference type="CDD" id="cd05233">
    <property type="entry name" value="SDR_c"/>
    <property type="match status" value="1"/>
</dbReference>
<dbReference type="RefSeq" id="WP_132283917.1">
    <property type="nucleotide sequence ID" value="NZ_SKBM01000001.1"/>
</dbReference>
<keyword evidence="3" id="KW-1185">Reference proteome</keyword>
<accession>A0A4R4DZN9</accession>
<evidence type="ECO:0000256" key="1">
    <source>
        <dbReference type="ARBA" id="ARBA00006484"/>
    </source>
</evidence>
<name>A0A4R4DZN9_9PROT</name>
<dbReference type="AlphaFoldDB" id="A0A4R4DZN9"/>
<protein>
    <submittedName>
        <fullName evidence="2">SDR family oxidoreductase</fullName>
    </submittedName>
</protein>